<dbReference type="InterPro" id="IPR027417">
    <property type="entry name" value="P-loop_NTPase"/>
</dbReference>
<feature type="non-terminal residue" evidence="1">
    <location>
        <position position="317"/>
    </location>
</feature>
<proteinExistence type="predicted"/>
<evidence type="ECO:0000313" key="1">
    <source>
        <dbReference type="EMBL" id="CAH3157536.1"/>
    </source>
</evidence>
<dbReference type="Proteomes" id="UP001159428">
    <property type="component" value="Unassembled WGS sequence"/>
</dbReference>
<evidence type="ECO:0000313" key="2">
    <source>
        <dbReference type="Proteomes" id="UP001159428"/>
    </source>
</evidence>
<evidence type="ECO:0008006" key="3">
    <source>
        <dbReference type="Google" id="ProtNLM"/>
    </source>
</evidence>
<dbReference type="EMBL" id="CALNXJ010000064">
    <property type="protein sequence ID" value="CAH3157536.1"/>
    <property type="molecule type" value="Genomic_DNA"/>
</dbReference>
<comment type="caution">
    <text evidence="1">The sequence shown here is derived from an EMBL/GenBank/DDBJ whole genome shotgun (WGS) entry which is preliminary data.</text>
</comment>
<reference evidence="1 2" key="1">
    <citation type="submission" date="2022-05" db="EMBL/GenBank/DDBJ databases">
        <authorList>
            <consortium name="Genoscope - CEA"/>
            <person name="William W."/>
        </authorList>
    </citation>
    <scope>NUCLEOTIDE SEQUENCE [LARGE SCALE GENOMIC DNA]</scope>
</reference>
<organism evidence="1 2">
    <name type="scientific">Pocillopora meandrina</name>
    <dbReference type="NCBI Taxonomy" id="46732"/>
    <lineage>
        <taxon>Eukaryota</taxon>
        <taxon>Metazoa</taxon>
        <taxon>Cnidaria</taxon>
        <taxon>Anthozoa</taxon>
        <taxon>Hexacorallia</taxon>
        <taxon>Scleractinia</taxon>
        <taxon>Astrocoeniina</taxon>
        <taxon>Pocilloporidae</taxon>
        <taxon>Pocillopora</taxon>
    </lineage>
</organism>
<protein>
    <recommendedName>
        <fullName evidence="3">AAA+ ATPase domain-containing protein</fullName>
    </recommendedName>
</protein>
<keyword evidence="2" id="KW-1185">Reference proteome</keyword>
<sequence length="317" mass="36270">MFKCVEPGFLFKSPSNILIVGPTSCGKTTFLHHLLLENLDLFDERPPRVHYCYGSWQNKFDDMQRHGIEFFKGVPTHDDLTTWFGDKRGGILVLDDLMSEGGDDREILNLFTQYSHHMNVTVCYLCQDMFPQGKYAKTISRNAQYIIAFKNPRDKVALRTLLLQIYPTKWLPVMDIYNACTDRPYGYLLFDVHPASRDSTRLLSHLLRHEGCTFLMVKPDEFRALVDYYKGKITESTLLDKAARVAAEAKLLLEDTSTPAALKEPVVKELLMQERKLTDKLRQIPIAGGLEPPPRDDDGNLMEGLQEGLLKELIKSI</sequence>
<dbReference type="SUPFAM" id="SSF52540">
    <property type="entry name" value="P-loop containing nucleoside triphosphate hydrolases"/>
    <property type="match status" value="1"/>
</dbReference>
<gene>
    <name evidence="1" type="ORF">PMEA_00030054</name>
</gene>
<name>A0AAU9XV68_9CNID</name>
<accession>A0AAU9XV68</accession>
<dbReference type="AlphaFoldDB" id="A0AAU9XV68"/>